<dbReference type="Proteomes" id="UP000185578">
    <property type="component" value="Unassembled WGS sequence"/>
</dbReference>
<dbReference type="RefSeq" id="WP_075119509.1">
    <property type="nucleotide sequence ID" value="NZ_MSCT01000010.1"/>
</dbReference>
<evidence type="ECO:0008006" key="3">
    <source>
        <dbReference type="Google" id="ProtNLM"/>
    </source>
</evidence>
<comment type="caution">
    <text evidence="1">The sequence shown here is derived from an EMBL/GenBank/DDBJ whole genome shotgun (WGS) entry which is preliminary data.</text>
</comment>
<dbReference type="AlphaFoldDB" id="A0A1Q8EQ95"/>
<reference evidence="1 2" key="1">
    <citation type="submission" date="2016-12" db="EMBL/GenBank/DDBJ databases">
        <authorList>
            <person name="Song W.-J."/>
            <person name="Kurnit D.M."/>
        </authorList>
    </citation>
    <scope>NUCLEOTIDE SEQUENCE [LARGE SCALE GENOMIC DNA]</scope>
    <source>
        <strain evidence="1 2">PCL1601</strain>
    </source>
</reference>
<evidence type="ECO:0000313" key="1">
    <source>
        <dbReference type="EMBL" id="OLF53963.1"/>
    </source>
</evidence>
<name>A0A1Q8EQ95_9PSED</name>
<dbReference type="OrthoDB" id="8592405at2"/>
<dbReference type="EMBL" id="MSCT01000010">
    <property type="protein sequence ID" value="OLF53963.1"/>
    <property type="molecule type" value="Genomic_DNA"/>
</dbReference>
<sequence>MDSMNLLDTEHWQLSYRRDARHPGSLIVASRAPASDLAELPPPALSALGEVLALSERLLRLEYEPHKVVFYKLGFSSGFSVHFHVVAVTRELLQEIAEHPHYPNEPDGNDAILFVSREYAERTLSPAERQEQANQVARLRLRLAILH</sequence>
<dbReference type="InterPro" id="IPR036265">
    <property type="entry name" value="HIT-like_sf"/>
</dbReference>
<dbReference type="Gene3D" id="3.30.428.10">
    <property type="entry name" value="HIT-like"/>
    <property type="match status" value="1"/>
</dbReference>
<dbReference type="SUPFAM" id="SSF54197">
    <property type="entry name" value="HIT-like"/>
    <property type="match status" value="1"/>
</dbReference>
<accession>A0A1Q8EQ95</accession>
<gene>
    <name evidence="1" type="ORF">BTN82_12955</name>
</gene>
<proteinExistence type="predicted"/>
<protein>
    <recommendedName>
        <fullName evidence="3">Diadenosine tetraphosphate (Ap4A) hydrolase</fullName>
    </recommendedName>
</protein>
<evidence type="ECO:0000313" key="2">
    <source>
        <dbReference type="Proteomes" id="UP000185578"/>
    </source>
</evidence>
<organism evidence="1 2">
    <name type="scientific">Pseudomonas chlororaphis</name>
    <dbReference type="NCBI Taxonomy" id="587753"/>
    <lineage>
        <taxon>Bacteria</taxon>
        <taxon>Pseudomonadati</taxon>
        <taxon>Pseudomonadota</taxon>
        <taxon>Gammaproteobacteria</taxon>
        <taxon>Pseudomonadales</taxon>
        <taxon>Pseudomonadaceae</taxon>
        <taxon>Pseudomonas</taxon>
    </lineage>
</organism>